<organism evidence="1 2">
    <name type="scientific">Paeniglutamicibacter psychrophenolicus</name>
    <dbReference type="NCBI Taxonomy" id="257454"/>
    <lineage>
        <taxon>Bacteria</taxon>
        <taxon>Bacillati</taxon>
        <taxon>Actinomycetota</taxon>
        <taxon>Actinomycetes</taxon>
        <taxon>Micrococcales</taxon>
        <taxon>Micrococcaceae</taxon>
        <taxon>Paeniglutamicibacter</taxon>
    </lineage>
</organism>
<dbReference type="Proteomes" id="UP000766570">
    <property type="component" value="Unassembled WGS sequence"/>
</dbReference>
<name>A0ABS4WCF3_9MICC</name>
<evidence type="ECO:0000313" key="2">
    <source>
        <dbReference type="Proteomes" id="UP000766570"/>
    </source>
</evidence>
<sequence>MATTPSAPVMDQNVRDFFMAANLSFIVLPLLCFQHDQ</sequence>
<proteinExistence type="predicted"/>
<comment type="caution">
    <text evidence="1">The sequence shown here is derived from an EMBL/GenBank/DDBJ whole genome shotgun (WGS) entry which is preliminary data.</text>
</comment>
<accession>A0ABS4WCF3</accession>
<evidence type="ECO:0000313" key="1">
    <source>
        <dbReference type="EMBL" id="MBP2373840.1"/>
    </source>
</evidence>
<protein>
    <submittedName>
        <fullName evidence="1">Uncharacterized protein</fullName>
    </submittedName>
</protein>
<dbReference type="EMBL" id="JAGIOE010000001">
    <property type="protein sequence ID" value="MBP2373840.1"/>
    <property type="molecule type" value="Genomic_DNA"/>
</dbReference>
<reference evidence="1 2" key="1">
    <citation type="submission" date="2021-03" db="EMBL/GenBank/DDBJ databases">
        <title>Sequencing the genomes of 1000 actinobacteria strains.</title>
        <authorList>
            <person name="Klenk H.-P."/>
        </authorList>
    </citation>
    <scope>NUCLEOTIDE SEQUENCE [LARGE SCALE GENOMIC DNA]</scope>
    <source>
        <strain evidence="1 2">DSM 15454</strain>
    </source>
</reference>
<gene>
    <name evidence="1" type="ORF">JOF46_001752</name>
</gene>
<keyword evidence="2" id="KW-1185">Reference proteome</keyword>